<dbReference type="STRING" id="52689.AKG39_15615"/>
<comment type="similarity">
    <text evidence="1">Belongs to the LysR transcriptional regulatory family.</text>
</comment>
<reference evidence="7" key="1">
    <citation type="submission" date="2015-07" db="EMBL/GenBank/DDBJ databases">
        <title>Draft genome sequence of Acetobacterium bakii DSM 8293, a potential psychrophilic chemical producer through syngas fermentation.</title>
        <authorList>
            <person name="Song Y."/>
            <person name="Hwang S."/>
            <person name="Cho B.-K."/>
        </authorList>
    </citation>
    <scope>NUCLEOTIDE SEQUENCE [LARGE SCALE GENOMIC DNA]</scope>
    <source>
        <strain evidence="7">DSM 8239</strain>
    </source>
</reference>
<keyword evidence="7" id="KW-1185">Reference proteome</keyword>
<dbReference type="Gene3D" id="3.40.190.290">
    <property type="match status" value="1"/>
</dbReference>
<dbReference type="InterPro" id="IPR036390">
    <property type="entry name" value="WH_DNA-bd_sf"/>
</dbReference>
<dbReference type="InterPro" id="IPR000847">
    <property type="entry name" value="LysR_HTH_N"/>
</dbReference>
<dbReference type="PROSITE" id="PS50931">
    <property type="entry name" value="HTH_LYSR"/>
    <property type="match status" value="1"/>
</dbReference>
<proteinExistence type="inferred from homology"/>
<dbReference type="GO" id="GO:0032993">
    <property type="term" value="C:protein-DNA complex"/>
    <property type="evidence" value="ECO:0007669"/>
    <property type="project" value="TreeGrafter"/>
</dbReference>
<dbReference type="RefSeq" id="WP_050741339.1">
    <property type="nucleotide sequence ID" value="NZ_LGYO01000044.1"/>
</dbReference>
<dbReference type="GO" id="GO:0003700">
    <property type="term" value="F:DNA-binding transcription factor activity"/>
    <property type="evidence" value="ECO:0007669"/>
    <property type="project" value="InterPro"/>
</dbReference>
<dbReference type="Gene3D" id="1.10.10.10">
    <property type="entry name" value="Winged helix-like DNA-binding domain superfamily/Winged helix DNA-binding domain"/>
    <property type="match status" value="1"/>
</dbReference>
<keyword evidence="2" id="KW-0805">Transcription regulation</keyword>
<gene>
    <name evidence="6" type="ORF">AKG39_15615</name>
</gene>
<evidence type="ECO:0000256" key="4">
    <source>
        <dbReference type="ARBA" id="ARBA00023163"/>
    </source>
</evidence>
<dbReference type="FunFam" id="1.10.10.10:FF:000001">
    <property type="entry name" value="LysR family transcriptional regulator"/>
    <property type="match status" value="1"/>
</dbReference>
<dbReference type="GO" id="GO:0003677">
    <property type="term" value="F:DNA binding"/>
    <property type="evidence" value="ECO:0007669"/>
    <property type="project" value="UniProtKB-KW"/>
</dbReference>
<dbReference type="OrthoDB" id="9803714at2"/>
<feature type="domain" description="HTH lysR-type" evidence="5">
    <location>
        <begin position="2"/>
        <end position="59"/>
    </location>
</feature>
<protein>
    <submittedName>
        <fullName evidence="6">LysR family transcriptional regulator</fullName>
    </submittedName>
</protein>
<dbReference type="AlphaFoldDB" id="A0A0L6TWU5"/>
<keyword evidence="3" id="KW-0238">DNA-binding</keyword>
<dbReference type="EMBL" id="LGYO01000044">
    <property type="protein sequence ID" value="KNZ40739.1"/>
    <property type="molecule type" value="Genomic_DNA"/>
</dbReference>
<evidence type="ECO:0000256" key="2">
    <source>
        <dbReference type="ARBA" id="ARBA00023015"/>
    </source>
</evidence>
<dbReference type="Proteomes" id="UP000036873">
    <property type="component" value="Unassembled WGS sequence"/>
</dbReference>
<dbReference type="Pfam" id="PF00126">
    <property type="entry name" value="HTH_1"/>
    <property type="match status" value="1"/>
</dbReference>
<name>A0A0L6TWU5_9FIRM</name>
<dbReference type="PANTHER" id="PTHR30346">
    <property type="entry name" value="TRANSCRIPTIONAL DUAL REGULATOR HCAR-RELATED"/>
    <property type="match status" value="1"/>
</dbReference>
<dbReference type="InterPro" id="IPR036388">
    <property type="entry name" value="WH-like_DNA-bd_sf"/>
</dbReference>
<dbReference type="SUPFAM" id="SSF46785">
    <property type="entry name" value="Winged helix' DNA-binding domain"/>
    <property type="match status" value="1"/>
</dbReference>
<dbReference type="PATRIC" id="fig|52689.4.peg.2651"/>
<evidence type="ECO:0000313" key="6">
    <source>
        <dbReference type="EMBL" id="KNZ40739.1"/>
    </source>
</evidence>
<evidence type="ECO:0000313" key="7">
    <source>
        <dbReference type="Proteomes" id="UP000036873"/>
    </source>
</evidence>
<dbReference type="SUPFAM" id="SSF53850">
    <property type="entry name" value="Periplasmic binding protein-like II"/>
    <property type="match status" value="1"/>
</dbReference>
<accession>A0A0L6TWU5</accession>
<organism evidence="6 7">
    <name type="scientific">Acetobacterium bakii</name>
    <dbReference type="NCBI Taxonomy" id="52689"/>
    <lineage>
        <taxon>Bacteria</taxon>
        <taxon>Bacillati</taxon>
        <taxon>Bacillota</taxon>
        <taxon>Clostridia</taxon>
        <taxon>Eubacteriales</taxon>
        <taxon>Eubacteriaceae</taxon>
        <taxon>Acetobacterium</taxon>
    </lineage>
</organism>
<sequence>MISLQNMKYMIEISRHQSISAAAKSLYISQSTLSTAIKEVEISLGIQLFKRNSRGVELTYEGQDYLNHAKDIVEQAEYLERRYHHQKSLPMRFSVSTQRLPFSTMSFIKIIDEIGLDRYDIAIRECPTHEVIHDVATRRSEIGVMCINDHYLHTMQKLLDTSNLSFHILGKIKSYVFLRKLHPLGKKESLTINDLKAYPFVTYDQGDDNLLHFSEEILFNEILDKNIHVIDRCTKIALVRGTDCFSIGPDLTNSDGDKMHSKLNEIQAIEFSDSNQILHAGYIMRSEHTLSDVCRCYIKTLEEKINDMGKSNTQ</sequence>
<evidence type="ECO:0000256" key="1">
    <source>
        <dbReference type="ARBA" id="ARBA00009437"/>
    </source>
</evidence>
<dbReference type="PANTHER" id="PTHR30346:SF0">
    <property type="entry name" value="HCA OPERON TRANSCRIPTIONAL ACTIVATOR HCAR"/>
    <property type="match status" value="1"/>
</dbReference>
<keyword evidence="4" id="KW-0804">Transcription</keyword>
<evidence type="ECO:0000259" key="5">
    <source>
        <dbReference type="PROSITE" id="PS50931"/>
    </source>
</evidence>
<comment type="caution">
    <text evidence="6">The sequence shown here is derived from an EMBL/GenBank/DDBJ whole genome shotgun (WGS) entry which is preliminary data.</text>
</comment>
<evidence type="ECO:0000256" key="3">
    <source>
        <dbReference type="ARBA" id="ARBA00023125"/>
    </source>
</evidence>
<dbReference type="PRINTS" id="PR00039">
    <property type="entry name" value="HTHLYSR"/>
</dbReference>